<keyword evidence="5 7" id="KW-0472">Membrane</keyword>
<sequence>MKNARAAIRYAKAILNLAKDSKEETAVNDDMLFIVSTISENETFEVMLKSPVVKPSEKTKVLKALFEGKVNNITLGLFHLLEDNKRISMLLSIAKQYAIIYDFDKNIKIAKVTTAVPLTEEIEKKVLAKIESLTGDKANIENVINPAILGGFILRIGDVQYDASISNYLYELKKEFDNSHFIPKI</sequence>
<dbReference type="PANTHER" id="PTHR11910">
    <property type="entry name" value="ATP SYNTHASE DELTA CHAIN"/>
    <property type="match status" value="1"/>
</dbReference>
<dbReference type="GO" id="GO:0046933">
    <property type="term" value="F:proton-transporting ATP synthase activity, rotational mechanism"/>
    <property type="evidence" value="ECO:0007669"/>
    <property type="project" value="UniProtKB-UniRule"/>
</dbReference>
<evidence type="ECO:0000256" key="2">
    <source>
        <dbReference type="ARBA" id="ARBA00022448"/>
    </source>
</evidence>
<comment type="function">
    <text evidence="7">This protein is part of the stalk that links CF(0) to CF(1). It either transmits conformational changes from CF(0) to CF(1) or is implicated in proton conduction.</text>
</comment>
<keyword evidence="9" id="KW-1185">Reference proteome</keyword>
<dbReference type="AlphaFoldDB" id="A0A176TFZ0"/>
<keyword evidence="7" id="KW-0139">CF(1)</keyword>
<accession>A0A176TFZ0</accession>
<protein>
    <recommendedName>
        <fullName evidence="7">ATP synthase subunit delta</fullName>
    </recommendedName>
    <alternativeName>
        <fullName evidence="7">ATP synthase F(1) sector subunit delta</fullName>
    </alternativeName>
    <alternativeName>
        <fullName evidence="7">F-type ATPase subunit delta</fullName>
        <shortName evidence="7">F-ATPase subunit delta</shortName>
    </alternativeName>
</protein>
<comment type="subcellular location">
    <subcellularLocation>
        <location evidence="7">Cell membrane</location>
        <topology evidence="7">Peripheral membrane protein</topology>
    </subcellularLocation>
    <subcellularLocation>
        <location evidence="1">Membrane</location>
    </subcellularLocation>
</comment>
<evidence type="ECO:0000256" key="4">
    <source>
        <dbReference type="ARBA" id="ARBA00023065"/>
    </source>
</evidence>
<dbReference type="RefSeq" id="WP_068447582.1">
    <property type="nucleotide sequence ID" value="NZ_CP150660.1"/>
</dbReference>
<dbReference type="NCBIfam" id="TIGR01145">
    <property type="entry name" value="ATP_synt_delta"/>
    <property type="match status" value="1"/>
</dbReference>
<evidence type="ECO:0000256" key="6">
    <source>
        <dbReference type="ARBA" id="ARBA00023310"/>
    </source>
</evidence>
<comment type="similarity">
    <text evidence="7">Belongs to the ATPase delta chain family.</text>
</comment>
<comment type="caution">
    <text evidence="8">The sequence shown here is derived from an EMBL/GenBank/DDBJ whole genome shotgun (WGS) entry which is preliminary data.</text>
</comment>
<dbReference type="Proteomes" id="UP000076923">
    <property type="component" value="Unassembled WGS sequence"/>
</dbReference>
<dbReference type="GO" id="GO:0045259">
    <property type="term" value="C:proton-transporting ATP synthase complex"/>
    <property type="evidence" value="ECO:0007669"/>
    <property type="project" value="UniProtKB-KW"/>
</dbReference>
<keyword evidence="3 7" id="KW-0375">Hydrogen ion transport</keyword>
<evidence type="ECO:0000256" key="7">
    <source>
        <dbReference type="HAMAP-Rule" id="MF_01416"/>
    </source>
</evidence>
<gene>
    <name evidence="7" type="primary">atpH</name>
    <name evidence="8" type="ORF">LPB303_01915</name>
</gene>
<dbReference type="OrthoDB" id="9802471at2"/>
<keyword evidence="2 7" id="KW-0813">Transport</keyword>
<comment type="function">
    <text evidence="7">F(1)F(0) ATP synthase produces ATP from ADP in the presence of a proton or sodium gradient. F-type ATPases consist of two structural domains, F(1) containing the extramembraneous catalytic core and F(0) containing the membrane proton channel, linked together by a central stalk and a peripheral stalk. During catalysis, ATP synthesis in the catalytic domain of F(1) is coupled via a rotary mechanism of the central stalk subunits to proton translocation.</text>
</comment>
<proteinExistence type="inferred from homology"/>
<evidence type="ECO:0000313" key="8">
    <source>
        <dbReference type="EMBL" id="OAD46315.1"/>
    </source>
</evidence>
<dbReference type="InterPro" id="IPR000711">
    <property type="entry name" value="ATPase_OSCP/dsu"/>
</dbReference>
<dbReference type="GO" id="GO:0005886">
    <property type="term" value="C:plasma membrane"/>
    <property type="evidence" value="ECO:0007669"/>
    <property type="project" value="UniProtKB-SubCell"/>
</dbReference>
<evidence type="ECO:0000256" key="5">
    <source>
        <dbReference type="ARBA" id="ARBA00023136"/>
    </source>
</evidence>
<reference evidence="8 9" key="1">
    <citation type="submission" date="2016-02" db="EMBL/GenBank/DDBJ databases">
        <title>Draft genome sequence of Polaribacter atrinae KACC17473.</title>
        <authorList>
            <person name="Shin S.-K."/>
            <person name="Yi H."/>
        </authorList>
    </citation>
    <scope>NUCLEOTIDE SEQUENCE [LARGE SCALE GENOMIC DNA]</scope>
    <source>
        <strain evidence="8 9">KACC 17473</strain>
    </source>
</reference>
<evidence type="ECO:0000256" key="3">
    <source>
        <dbReference type="ARBA" id="ARBA00022781"/>
    </source>
</evidence>
<keyword evidence="4 7" id="KW-0406">Ion transport</keyword>
<dbReference type="InterPro" id="IPR026015">
    <property type="entry name" value="ATP_synth_OSCP/delta_N_sf"/>
</dbReference>
<dbReference type="EMBL" id="LVWE01000003">
    <property type="protein sequence ID" value="OAD46315.1"/>
    <property type="molecule type" value="Genomic_DNA"/>
</dbReference>
<evidence type="ECO:0000256" key="1">
    <source>
        <dbReference type="ARBA" id="ARBA00004370"/>
    </source>
</evidence>
<keyword evidence="6 7" id="KW-0066">ATP synthesis</keyword>
<evidence type="ECO:0000313" key="9">
    <source>
        <dbReference type="Proteomes" id="UP000076923"/>
    </source>
</evidence>
<dbReference type="Pfam" id="PF00213">
    <property type="entry name" value="OSCP"/>
    <property type="match status" value="1"/>
</dbReference>
<keyword evidence="7" id="KW-1003">Cell membrane</keyword>
<dbReference type="SUPFAM" id="SSF47928">
    <property type="entry name" value="N-terminal domain of the delta subunit of the F1F0-ATP synthase"/>
    <property type="match status" value="1"/>
</dbReference>
<dbReference type="Gene3D" id="1.10.520.20">
    <property type="entry name" value="N-terminal domain of the delta subunit of the F1F0-ATP synthase"/>
    <property type="match status" value="1"/>
</dbReference>
<organism evidence="8 9">
    <name type="scientific">Polaribacter atrinae</name>
    <dbReference type="NCBI Taxonomy" id="1333662"/>
    <lineage>
        <taxon>Bacteria</taxon>
        <taxon>Pseudomonadati</taxon>
        <taxon>Bacteroidota</taxon>
        <taxon>Flavobacteriia</taxon>
        <taxon>Flavobacteriales</taxon>
        <taxon>Flavobacteriaceae</taxon>
    </lineage>
</organism>
<name>A0A176TFZ0_9FLAO</name>
<dbReference type="STRING" id="1333662.LPB303_01915"/>
<dbReference type="PRINTS" id="PR00125">
    <property type="entry name" value="ATPASEDELTA"/>
</dbReference>
<dbReference type="HAMAP" id="MF_01416">
    <property type="entry name" value="ATP_synth_delta_bact"/>
    <property type="match status" value="1"/>
</dbReference>